<dbReference type="AlphaFoldDB" id="A0A1H1M4Q9"/>
<sequence length="225" mass="25619">MKEKEKSNKRSKKPWPTKAAMEQVYSMKLWGDNQTSFYSGIGSHHPEIIEPYIEAVSYFLNSFEDPITVCDLGCGDFNVGKELVQYTNKYIAIDIVASLIDHNTKEFDLENLEFHCLDIAIDDLPNGDIVILRQVLQHLSNSEIHAVLKKLKDFKYLVLTEHLPAGEFRPNKDIISGQGTRLKKQSGLDILAAPFDFEVKEERQLLSVNLDNNKGVIVTMAYKIM</sequence>
<dbReference type="SUPFAM" id="SSF53335">
    <property type="entry name" value="S-adenosyl-L-methionine-dependent methyltransferases"/>
    <property type="match status" value="1"/>
</dbReference>
<dbReference type="CDD" id="cd02440">
    <property type="entry name" value="AdoMet_MTases"/>
    <property type="match status" value="1"/>
</dbReference>
<reference evidence="2 3" key="1">
    <citation type="submission" date="2016-10" db="EMBL/GenBank/DDBJ databases">
        <authorList>
            <person name="Varghese N."/>
            <person name="Submissions S."/>
        </authorList>
    </citation>
    <scope>NUCLEOTIDE SEQUENCE [LARGE SCALE GENOMIC DNA]</scope>
    <source>
        <strain evidence="2 3">Mar_2010_102</strain>
    </source>
</reference>
<keyword evidence="2" id="KW-0808">Transferase</keyword>
<dbReference type="InterPro" id="IPR029063">
    <property type="entry name" value="SAM-dependent_MTases_sf"/>
</dbReference>
<protein>
    <submittedName>
        <fullName evidence="2">Methyltransferase domain-containing protein</fullName>
    </submittedName>
</protein>
<dbReference type="GO" id="GO:0008168">
    <property type="term" value="F:methyltransferase activity"/>
    <property type="evidence" value="ECO:0007669"/>
    <property type="project" value="UniProtKB-KW"/>
</dbReference>
<dbReference type="Gene3D" id="3.40.50.150">
    <property type="entry name" value="Vaccinia Virus protein VP39"/>
    <property type="match status" value="1"/>
</dbReference>
<evidence type="ECO:0000259" key="1">
    <source>
        <dbReference type="Pfam" id="PF08242"/>
    </source>
</evidence>
<dbReference type="Pfam" id="PF08242">
    <property type="entry name" value="Methyltransf_12"/>
    <property type="match status" value="1"/>
</dbReference>
<dbReference type="EMBL" id="LT629745">
    <property type="protein sequence ID" value="SDR80999.1"/>
    <property type="molecule type" value="Genomic_DNA"/>
</dbReference>
<organism evidence="2 3">
    <name type="scientific">Christiangramia echinicola</name>
    <dbReference type="NCBI Taxonomy" id="279359"/>
    <lineage>
        <taxon>Bacteria</taxon>
        <taxon>Pseudomonadati</taxon>
        <taxon>Bacteroidota</taxon>
        <taxon>Flavobacteriia</taxon>
        <taxon>Flavobacteriales</taxon>
        <taxon>Flavobacteriaceae</taxon>
        <taxon>Christiangramia</taxon>
    </lineage>
</organism>
<dbReference type="STRING" id="1250231.SAMN04488552_1124"/>
<keyword evidence="2" id="KW-0489">Methyltransferase</keyword>
<gene>
    <name evidence="2" type="ORF">SAMN04488552_1124</name>
</gene>
<keyword evidence="3" id="KW-1185">Reference proteome</keyword>
<dbReference type="GO" id="GO:0032259">
    <property type="term" value="P:methylation"/>
    <property type="evidence" value="ECO:0007669"/>
    <property type="project" value="UniProtKB-KW"/>
</dbReference>
<proteinExistence type="predicted"/>
<dbReference type="InterPro" id="IPR013217">
    <property type="entry name" value="Methyltransf_12"/>
</dbReference>
<accession>A0A1H1M4Q9</accession>
<feature type="domain" description="Methyltransferase type 12" evidence="1">
    <location>
        <begin position="71"/>
        <end position="152"/>
    </location>
</feature>
<name>A0A1H1M4Q9_9FLAO</name>
<dbReference type="RefSeq" id="WP_089661628.1">
    <property type="nucleotide sequence ID" value="NZ_LT629745.1"/>
</dbReference>
<evidence type="ECO:0000313" key="3">
    <source>
        <dbReference type="Proteomes" id="UP000198858"/>
    </source>
</evidence>
<evidence type="ECO:0000313" key="2">
    <source>
        <dbReference type="EMBL" id="SDR80999.1"/>
    </source>
</evidence>
<dbReference type="Proteomes" id="UP000198858">
    <property type="component" value="Chromosome I"/>
</dbReference>